<feature type="compositionally biased region" description="Basic and acidic residues" evidence="4">
    <location>
        <begin position="221"/>
        <end position="234"/>
    </location>
</feature>
<evidence type="ECO:0000256" key="1">
    <source>
        <dbReference type="ARBA" id="ARBA00022741"/>
    </source>
</evidence>
<dbReference type="FunFam" id="3.40.50.300:FF:002303">
    <property type="entry name" value="Rab_A02 protein"/>
    <property type="match status" value="1"/>
</dbReference>
<reference evidence="5" key="1">
    <citation type="submission" date="2021-01" db="EMBL/GenBank/DDBJ databases">
        <authorList>
            <consortium name="Genoscope - CEA"/>
            <person name="William W."/>
        </authorList>
    </citation>
    <scope>NUCLEOTIDE SEQUENCE</scope>
</reference>
<dbReference type="InterPro" id="IPR005225">
    <property type="entry name" value="Small_GTP-bd"/>
</dbReference>
<evidence type="ECO:0000313" key="5">
    <source>
        <dbReference type="EMBL" id="CAD8102672.1"/>
    </source>
</evidence>
<keyword evidence="6" id="KW-1185">Reference proteome</keyword>
<dbReference type="OrthoDB" id="300497at2759"/>
<name>A0A8S1PHF3_9CILI</name>
<dbReference type="Proteomes" id="UP000692954">
    <property type="component" value="Unassembled WGS sequence"/>
</dbReference>
<dbReference type="SMART" id="SM00173">
    <property type="entry name" value="RAS"/>
    <property type="match status" value="1"/>
</dbReference>
<keyword evidence="1" id="KW-0547">Nucleotide-binding</keyword>
<dbReference type="NCBIfam" id="TIGR00231">
    <property type="entry name" value="small_GTP"/>
    <property type="match status" value="1"/>
</dbReference>
<dbReference type="SMART" id="SM00174">
    <property type="entry name" value="RHO"/>
    <property type="match status" value="1"/>
</dbReference>
<gene>
    <name evidence="5" type="ORF">PSON_ATCC_30995.1.T0780141</name>
</gene>
<dbReference type="PROSITE" id="PS51419">
    <property type="entry name" value="RAB"/>
    <property type="match status" value="1"/>
</dbReference>
<dbReference type="InterPro" id="IPR050305">
    <property type="entry name" value="Small_GTPase_Rab"/>
</dbReference>
<organism evidence="5 6">
    <name type="scientific">Paramecium sonneborni</name>
    <dbReference type="NCBI Taxonomy" id="65129"/>
    <lineage>
        <taxon>Eukaryota</taxon>
        <taxon>Sar</taxon>
        <taxon>Alveolata</taxon>
        <taxon>Ciliophora</taxon>
        <taxon>Intramacronucleata</taxon>
        <taxon>Oligohymenophorea</taxon>
        <taxon>Peniculida</taxon>
        <taxon>Parameciidae</taxon>
        <taxon>Paramecium</taxon>
    </lineage>
</organism>
<keyword evidence="3" id="KW-0449">Lipoprotein</keyword>
<dbReference type="PROSITE" id="PS51421">
    <property type="entry name" value="RAS"/>
    <property type="match status" value="1"/>
</dbReference>
<feature type="region of interest" description="Disordered" evidence="4">
    <location>
        <begin position="182"/>
        <end position="234"/>
    </location>
</feature>
<dbReference type="GO" id="GO:0005525">
    <property type="term" value="F:GTP binding"/>
    <property type="evidence" value="ECO:0007669"/>
    <property type="project" value="UniProtKB-KW"/>
</dbReference>
<dbReference type="GO" id="GO:0003924">
    <property type="term" value="F:GTPase activity"/>
    <property type="evidence" value="ECO:0007669"/>
    <property type="project" value="InterPro"/>
</dbReference>
<dbReference type="PANTHER" id="PTHR47980">
    <property type="entry name" value="LD44762P"/>
    <property type="match status" value="1"/>
</dbReference>
<dbReference type="CDD" id="cd00154">
    <property type="entry name" value="Rab"/>
    <property type="match status" value="1"/>
</dbReference>
<dbReference type="SMART" id="SM00175">
    <property type="entry name" value="RAB"/>
    <property type="match status" value="1"/>
</dbReference>
<dbReference type="Pfam" id="PF00071">
    <property type="entry name" value="Ras"/>
    <property type="match status" value="1"/>
</dbReference>
<keyword evidence="2" id="KW-0342">GTP-binding</keyword>
<dbReference type="AlphaFoldDB" id="A0A8S1PHF3"/>
<evidence type="ECO:0000256" key="2">
    <source>
        <dbReference type="ARBA" id="ARBA00023134"/>
    </source>
</evidence>
<sequence>MSNREYDYLFKLVIIGNSGVGKSSLLLRYTDDTFSENYISTIGVDFKFKTFRLDGKGLKLQIWDTAGQERFRTITNAYYKGADAIVLVYDTTCTQSFSEIEKSWIDEIYKHAGKNTTILLVGNKCDLPNKSVTTERAQEYAKEKLMLFYETSAKSSHGVSQAFEELSRLLIIKRDMKVEEKKLKRKQKKDSSSNSDSDKKNSSETSNEPQENINLWLRPNKKIEEEKQQQKCNC</sequence>
<evidence type="ECO:0000313" key="6">
    <source>
        <dbReference type="Proteomes" id="UP000692954"/>
    </source>
</evidence>
<dbReference type="PROSITE" id="PS51420">
    <property type="entry name" value="RHO"/>
    <property type="match status" value="1"/>
</dbReference>
<protein>
    <submittedName>
        <fullName evidence="5">Uncharacterized protein</fullName>
    </submittedName>
</protein>
<evidence type="ECO:0000256" key="3">
    <source>
        <dbReference type="ARBA" id="ARBA00023288"/>
    </source>
</evidence>
<comment type="caution">
    <text evidence="5">The sequence shown here is derived from an EMBL/GenBank/DDBJ whole genome shotgun (WGS) entry which is preliminary data.</text>
</comment>
<accession>A0A8S1PHF3</accession>
<feature type="compositionally biased region" description="Polar residues" evidence="4">
    <location>
        <begin position="204"/>
        <end position="213"/>
    </location>
</feature>
<dbReference type="EMBL" id="CAJJDN010000078">
    <property type="protein sequence ID" value="CAD8102672.1"/>
    <property type="molecule type" value="Genomic_DNA"/>
</dbReference>
<dbReference type="SMART" id="SM00176">
    <property type="entry name" value="RAN"/>
    <property type="match status" value="1"/>
</dbReference>
<evidence type="ECO:0000256" key="4">
    <source>
        <dbReference type="SAM" id="MobiDB-lite"/>
    </source>
</evidence>
<proteinExistence type="predicted"/>
<dbReference type="InterPro" id="IPR001806">
    <property type="entry name" value="Small_GTPase"/>
</dbReference>